<organism evidence="2 3">
    <name type="scientific">Dendrobium thyrsiflorum</name>
    <name type="common">Pinecone-like raceme dendrobium</name>
    <name type="synonym">Orchid</name>
    <dbReference type="NCBI Taxonomy" id="117978"/>
    <lineage>
        <taxon>Eukaryota</taxon>
        <taxon>Viridiplantae</taxon>
        <taxon>Streptophyta</taxon>
        <taxon>Embryophyta</taxon>
        <taxon>Tracheophyta</taxon>
        <taxon>Spermatophyta</taxon>
        <taxon>Magnoliopsida</taxon>
        <taxon>Liliopsida</taxon>
        <taxon>Asparagales</taxon>
        <taxon>Orchidaceae</taxon>
        <taxon>Epidendroideae</taxon>
        <taxon>Malaxideae</taxon>
        <taxon>Dendrobiinae</taxon>
        <taxon>Dendrobium</taxon>
    </lineage>
</organism>
<sequence>MKVEQWDVAFGANLEARLRDKDFPFGQALSTLGMSLMKWRNDLALGANLQSQFPVGRNSKMAVRVGLNNKFTGQITVRTSTSEQLQIALAGIIPLAISIYRSIASNVQVENLKSLGTCSIDFWNICLFGLCSSI</sequence>
<dbReference type="InterPro" id="IPR024283">
    <property type="entry name" value="TOC159_MAD"/>
</dbReference>
<dbReference type="EMBL" id="JANQDX010000012">
    <property type="protein sequence ID" value="KAL0914459.1"/>
    <property type="molecule type" value="Genomic_DNA"/>
</dbReference>
<evidence type="ECO:0000259" key="1">
    <source>
        <dbReference type="Pfam" id="PF11886"/>
    </source>
</evidence>
<protein>
    <recommendedName>
        <fullName evidence="1">Translocase of chloroplast 159/132 membrane anchor domain-containing protein</fullName>
    </recommendedName>
</protein>
<evidence type="ECO:0000313" key="3">
    <source>
        <dbReference type="Proteomes" id="UP001552299"/>
    </source>
</evidence>
<dbReference type="AlphaFoldDB" id="A0ABD0UP49"/>
<name>A0ABD0UP49_DENTH</name>
<reference evidence="2 3" key="1">
    <citation type="journal article" date="2024" name="Plant Biotechnol. J.">
        <title>Dendrobium thyrsiflorum genome and its molecular insights into genes involved in important horticultural traits.</title>
        <authorList>
            <person name="Chen B."/>
            <person name="Wang J.Y."/>
            <person name="Zheng P.J."/>
            <person name="Li K.L."/>
            <person name="Liang Y.M."/>
            <person name="Chen X.F."/>
            <person name="Zhang C."/>
            <person name="Zhao X."/>
            <person name="He X."/>
            <person name="Zhang G.Q."/>
            <person name="Liu Z.J."/>
            <person name="Xu Q."/>
        </authorList>
    </citation>
    <scope>NUCLEOTIDE SEQUENCE [LARGE SCALE GENOMIC DNA]</scope>
    <source>
        <strain evidence="2">GZMU011</strain>
    </source>
</reference>
<dbReference type="Pfam" id="PF11886">
    <property type="entry name" value="TOC159_MAD"/>
    <property type="match status" value="1"/>
</dbReference>
<evidence type="ECO:0000313" key="2">
    <source>
        <dbReference type="EMBL" id="KAL0914459.1"/>
    </source>
</evidence>
<accession>A0ABD0UP49</accession>
<proteinExistence type="predicted"/>
<gene>
    <name evidence="2" type="ORF">M5K25_014807</name>
</gene>
<comment type="caution">
    <text evidence="2">The sequence shown here is derived from an EMBL/GenBank/DDBJ whole genome shotgun (WGS) entry which is preliminary data.</text>
</comment>
<keyword evidence="3" id="KW-1185">Reference proteome</keyword>
<feature type="domain" description="Translocase of chloroplast 159/132 membrane anchor" evidence="1">
    <location>
        <begin position="6"/>
        <end position="101"/>
    </location>
</feature>
<dbReference type="Proteomes" id="UP001552299">
    <property type="component" value="Unassembled WGS sequence"/>
</dbReference>